<dbReference type="EMBL" id="QOCW01000010">
    <property type="protein sequence ID" value="RBW69500.1"/>
    <property type="molecule type" value="Genomic_DNA"/>
</dbReference>
<dbReference type="Gene3D" id="3.10.20.30">
    <property type="match status" value="1"/>
</dbReference>
<dbReference type="CDD" id="cd00207">
    <property type="entry name" value="fer2"/>
    <property type="match status" value="1"/>
</dbReference>
<dbReference type="AlphaFoldDB" id="A0A366XSZ7"/>
<dbReference type="OrthoDB" id="9810588at2"/>
<evidence type="ECO:0000313" key="4">
    <source>
        <dbReference type="EMBL" id="RBW69500.1"/>
    </source>
</evidence>
<reference evidence="4 5" key="1">
    <citation type="submission" date="2018-07" db="EMBL/GenBank/DDBJ databases">
        <title>Lottiidibacillus patelloidae gen. nov., sp. nov., isolated from the intestinal tract of a marine limpet and the reclassification of B. taeanensis BH030017T, B. algicola KMM 3737T and B. hwajinpoensis SW-72T as genus Lottiidibacillus.</title>
        <authorList>
            <person name="Liu R."/>
            <person name="Huang Z."/>
        </authorList>
    </citation>
    <scope>NUCLEOTIDE SEQUENCE [LARGE SCALE GENOMIC DNA]</scope>
    <source>
        <strain evidence="4 5">BH030017</strain>
    </source>
</reference>
<dbReference type="InterPro" id="IPR001041">
    <property type="entry name" value="2Fe-2S_ferredoxin-type"/>
</dbReference>
<dbReference type="PANTHER" id="PTHR43644">
    <property type="entry name" value="NA(+)-TRANSLOCATING NADH-QUINONE REDUCTASE SUBUNIT"/>
    <property type="match status" value="1"/>
</dbReference>
<protein>
    <submittedName>
        <fullName evidence="4">(2Fe-2S)-binding protein</fullName>
    </submittedName>
</protein>
<dbReference type="PROSITE" id="PS51085">
    <property type="entry name" value="2FE2S_FER_2"/>
    <property type="match status" value="1"/>
</dbReference>
<evidence type="ECO:0000256" key="2">
    <source>
        <dbReference type="ARBA" id="ARBA00022827"/>
    </source>
</evidence>
<gene>
    <name evidence="4" type="ORF">DS031_11295</name>
</gene>
<dbReference type="Proteomes" id="UP000253314">
    <property type="component" value="Unassembled WGS sequence"/>
</dbReference>
<dbReference type="GO" id="GO:0051536">
    <property type="term" value="F:iron-sulfur cluster binding"/>
    <property type="evidence" value="ECO:0007669"/>
    <property type="project" value="InterPro"/>
</dbReference>
<keyword evidence="1" id="KW-0285">Flavoprotein</keyword>
<keyword evidence="2" id="KW-0274">FAD</keyword>
<evidence type="ECO:0000256" key="1">
    <source>
        <dbReference type="ARBA" id="ARBA00022630"/>
    </source>
</evidence>
<comment type="caution">
    <text evidence="4">The sequence shown here is derived from an EMBL/GenBank/DDBJ whole genome shotgun (WGS) entry which is preliminary data.</text>
</comment>
<sequence>MPKVTVPDHGSFEVEAGTKLALALEDNGINILHRCGGKAKCTTCRVEVIEGNFGPLADIEKEAFTNKGVEEDLRLSCQCRVNEDVTVLPKMTVESSGLDAGPRPAE</sequence>
<organism evidence="4 5">
    <name type="scientific">Bacillus taeanensis</name>
    <dbReference type="NCBI Taxonomy" id="273032"/>
    <lineage>
        <taxon>Bacteria</taxon>
        <taxon>Bacillati</taxon>
        <taxon>Bacillota</taxon>
        <taxon>Bacilli</taxon>
        <taxon>Bacillales</taxon>
        <taxon>Bacillaceae</taxon>
        <taxon>Bacillus</taxon>
    </lineage>
</organism>
<evidence type="ECO:0000259" key="3">
    <source>
        <dbReference type="PROSITE" id="PS51085"/>
    </source>
</evidence>
<dbReference type="RefSeq" id="WP_113806190.1">
    <property type="nucleotide sequence ID" value="NZ_QOCW01000010.1"/>
</dbReference>
<feature type="domain" description="2Fe-2S ferredoxin-type" evidence="3">
    <location>
        <begin position="2"/>
        <end position="93"/>
    </location>
</feature>
<evidence type="ECO:0000313" key="5">
    <source>
        <dbReference type="Proteomes" id="UP000253314"/>
    </source>
</evidence>
<keyword evidence="5" id="KW-1185">Reference proteome</keyword>
<dbReference type="InterPro" id="IPR012675">
    <property type="entry name" value="Beta-grasp_dom_sf"/>
</dbReference>
<dbReference type="SUPFAM" id="SSF54292">
    <property type="entry name" value="2Fe-2S ferredoxin-like"/>
    <property type="match status" value="1"/>
</dbReference>
<dbReference type="PANTHER" id="PTHR43644:SF1">
    <property type="entry name" value="NAD(P)H-FLAVIN REDUCTASE"/>
    <property type="match status" value="1"/>
</dbReference>
<name>A0A366XSZ7_9BACI</name>
<proteinExistence type="predicted"/>
<dbReference type="InterPro" id="IPR036010">
    <property type="entry name" value="2Fe-2S_ferredoxin-like_sf"/>
</dbReference>
<dbReference type="Pfam" id="PF00111">
    <property type="entry name" value="Fer2"/>
    <property type="match status" value="1"/>
</dbReference>
<accession>A0A366XSZ7</accession>